<dbReference type="Proteomes" id="UP000183129">
    <property type="component" value="Unassembled WGS sequence"/>
</dbReference>
<dbReference type="EMBL" id="FONS01000015">
    <property type="protein sequence ID" value="SFF45394.1"/>
    <property type="molecule type" value="Genomic_DNA"/>
</dbReference>
<reference evidence="1 2" key="1">
    <citation type="submission" date="2016-10" db="EMBL/GenBank/DDBJ databases">
        <authorList>
            <person name="de Groot N.N."/>
        </authorList>
    </citation>
    <scope>NUCLEOTIDE SEQUENCE [LARGE SCALE GENOMIC DNA]</scope>
    <source>
        <strain evidence="1 2">ATCC 51969</strain>
    </source>
</reference>
<gene>
    <name evidence="1" type="ORF">SAMN03003324_03959</name>
</gene>
<dbReference type="AlphaFoldDB" id="A0A1I2ISZ9"/>
<dbReference type="RefSeq" id="WP_157282901.1">
    <property type="nucleotide sequence ID" value="NZ_FNGZ01000008.1"/>
</dbReference>
<evidence type="ECO:0000313" key="1">
    <source>
        <dbReference type="EMBL" id="SFF45394.1"/>
    </source>
</evidence>
<evidence type="ECO:0000313" key="2">
    <source>
        <dbReference type="Proteomes" id="UP000183129"/>
    </source>
</evidence>
<accession>A0A1I2ISZ9</accession>
<protein>
    <submittedName>
        <fullName evidence="1">Uncharacterized protein</fullName>
    </submittedName>
</protein>
<organism evidence="1 2">
    <name type="scientific">Pedobacter antarcticus</name>
    <dbReference type="NCBI Taxonomy" id="34086"/>
    <lineage>
        <taxon>Bacteria</taxon>
        <taxon>Pseudomonadati</taxon>
        <taxon>Bacteroidota</taxon>
        <taxon>Sphingobacteriia</taxon>
        <taxon>Sphingobacteriales</taxon>
        <taxon>Sphingobacteriaceae</taxon>
        <taxon>Pedobacter</taxon>
    </lineage>
</organism>
<dbReference type="STRING" id="34086.SAMN04488084_1083"/>
<sequence>MKTLQAKASAAAKQAGAGRAVKVHDFLKEKPLRNLKLLRLIENNLNILRFIGF</sequence>
<name>A0A1I2ISZ9_9SPHI</name>
<proteinExistence type="predicted"/>